<evidence type="ECO:0000256" key="9">
    <source>
        <dbReference type="ARBA" id="ARBA00022967"/>
    </source>
</evidence>
<sequence>MVGCGVGAKKGVLIKGGRALETARYIDTIVFDKTGTLTVGHPSVRDVVVADRAYTPRELLYYGASLECVSEHVLGKAIVVTATEYEKLELHDPTEVHVVPGRGIEGVVAASSVTSRNTSVNVLVGNAEYCEEKGIEISEKLRTHMHELELEGKTVVVVCVENKLIGVIALADAPRPEAAAVVEHLKSMGLDVWLITGDNLRTASAIARQMGINHVKAVALPGEKASQIKALQSQMNPLTLKPRVVCMVGDGINDAPALAQSDIGMAIGAGTQIAKAEADMVLVKSALTDVVVALDLARVVFSRIKLNFFFSIIYNVVGIPLAAGMFFPLIHQMMPPACAGLAMSSSVSCWSITQLSLVLSTNSQ</sequence>
<dbReference type="NCBIfam" id="TIGR01494">
    <property type="entry name" value="ATPase_P-type"/>
    <property type="match status" value="1"/>
</dbReference>
<dbReference type="InterPro" id="IPR036412">
    <property type="entry name" value="HAD-like_sf"/>
</dbReference>
<dbReference type="PANTHER" id="PTHR43520:SF8">
    <property type="entry name" value="P-TYPE CU(+) TRANSPORTER"/>
    <property type="match status" value="1"/>
</dbReference>
<dbReference type="GO" id="GO:0043682">
    <property type="term" value="F:P-type divalent copper transporter activity"/>
    <property type="evidence" value="ECO:0007669"/>
    <property type="project" value="TreeGrafter"/>
</dbReference>
<evidence type="ECO:0000256" key="5">
    <source>
        <dbReference type="ARBA" id="ARBA00022723"/>
    </source>
</evidence>
<keyword evidence="5" id="KW-0479">Metal-binding</keyword>
<dbReference type="SUPFAM" id="SSF81660">
    <property type="entry name" value="Metal cation-transporting ATPase, ATP-binding domain N"/>
    <property type="match status" value="1"/>
</dbReference>
<keyword evidence="3" id="KW-0813">Transport</keyword>
<gene>
    <name evidence="15" type="ORF">PHPALM_2103</name>
</gene>
<dbReference type="GO" id="GO:0012505">
    <property type="term" value="C:endomembrane system"/>
    <property type="evidence" value="ECO:0007669"/>
    <property type="project" value="UniProtKB-SubCell"/>
</dbReference>
<accession>A0A2P4YQL2</accession>
<dbReference type="Gene3D" id="3.40.50.1000">
    <property type="entry name" value="HAD superfamily/HAD-like"/>
    <property type="match status" value="1"/>
</dbReference>
<evidence type="ECO:0000256" key="13">
    <source>
        <dbReference type="ARBA" id="ARBA00023136"/>
    </source>
</evidence>
<dbReference type="PRINTS" id="PR00120">
    <property type="entry name" value="HATPASE"/>
</dbReference>
<keyword evidence="4 14" id="KW-0812">Transmembrane</keyword>
<dbReference type="EMBL" id="NCKW01000712">
    <property type="protein sequence ID" value="POM80101.1"/>
    <property type="molecule type" value="Genomic_DNA"/>
</dbReference>
<dbReference type="SFLD" id="SFLDS00003">
    <property type="entry name" value="Haloacid_Dehalogenase"/>
    <property type="match status" value="1"/>
</dbReference>
<evidence type="ECO:0000256" key="1">
    <source>
        <dbReference type="ARBA" id="ARBA00004127"/>
    </source>
</evidence>
<dbReference type="GO" id="GO:0016887">
    <property type="term" value="F:ATP hydrolysis activity"/>
    <property type="evidence" value="ECO:0007669"/>
    <property type="project" value="InterPro"/>
</dbReference>
<dbReference type="AlphaFoldDB" id="A0A2P4YQL2"/>
<keyword evidence="10 14" id="KW-1133">Transmembrane helix</keyword>
<dbReference type="InterPro" id="IPR023214">
    <property type="entry name" value="HAD_sf"/>
</dbReference>
<evidence type="ECO:0000256" key="11">
    <source>
        <dbReference type="ARBA" id="ARBA00023008"/>
    </source>
</evidence>
<reference evidence="15 16" key="1">
    <citation type="journal article" date="2017" name="Genome Biol. Evol.">
        <title>Phytophthora megakarya and P. palmivora, closely related causal agents of cacao black pod rot, underwent increases in genome sizes and gene numbers by different mechanisms.</title>
        <authorList>
            <person name="Ali S.S."/>
            <person name="Shao J."/>
            <person name="Lary D.J."/>
            <person name="Kronmiller B."/>
            <person name="Shen D."/>
            <person name="Strem M.D."/>
            <person name="Amoako-Attah I."/>
            <person name="Akrofi A.Y."/>
            <person name="Begoude B.A."/>
            <person name="Ten Hoopen G.M."/>
            <person name="Coulibaly K."/>
            <person name="Kebe B.I."/>
            <person name="Melnick R.L."/>
            <person name="Guiltinan M.J."/>
            <person name="Tyler B.M."/>
            <person name="Meinhardt L.W."/>
            <person name="Bailey B.A."/>
        </authorList>
    </citation>
    <scope>NUCLEOTIDE SEQUENCE [LARGE SCALE GENOMIC DNA]</scope>
    <source>
        <strain evidence="16">sbr112.9</strain>
    </source>
</reference>
<dbReference type="FunFam" id="3.40.50.1000:FF:000144">
    <property type="entry name" value="copper-transporting ATPase 1 isoform X2"/>
    <property type="match status" value="1"/>
</dbReference>
<keyword evidence="6" id="KW-0547">Nucleotide-binding</keyword>
<dbReference type="GO" id="GO:0005524">
    <property type="term" value="F:ATP binding"/>
    <property type="evidence" value="ECO:0007669"/>
    <property type="project" value="UniProtKB-KW"/>
</dbReference>
<evidence type="ECO:0000256" key="2">
    <source>
        <dbReference type="ARBA" id="ARBA00012517"/>
    </source>
</evidence>
<evidence type="ECO:0000313" key="15">
    <source>
        <dbReference type="EMBL" id="POM80101.1"/>
    </source>
</evidence>
<evidence type="ECO:0000313" key="16">
    <source>
        <dbReference type="Proteomes" id="UP000237271"/>
    </source>
</evidence>
<dbReference type="PROSITE" id="PS00154">
    <property type="entry name" value="ATPASE_E1_E2"/>
    <property type="match status" value="1"/>
</dbReference>
<dbReference type="GO" id="GO:0016020">
    <property type="term" value="C:membrane"/>
    <property type="evidence" value="ECO:0007669"/>
    <property type="project" value="InterPro"/>
</dbReference>
<dbReference type="InterPro" id="IPR044492">
    <property type="entry name" value="P_typ_ATPase_HD_dom"/>
</dbReference>
<dbReference type="InterPro" id="IPR018303">
    <property type="entry name" value="ATPase_P-typ_P_site"/>
</dbReference>
<dbReference type="SFLD" id="SFLDF00027">
    <property type="entry name" value="p-type_atpase"/>
    <property type="match status" value="1"/>
</dbReference>
<keyword evidence="8" id="KW-0067">ATP-binding</keyword>
<evidence type="ECO:0000256" key="10">
    <source>
        <dbReference type="ARBA" id="ARBA00022989"/>
    </source>
</evidence>
<dbReference type="GO" id="GO:0005507">
    <property type="term" value="F:copper ion binding"/>
    <property type="evidence" value="ECO:0007669"/>
    <property type="project" value="TreeGrafter"/>
</dbReference>
<proteinExistence type="predicted"/>
<keyword evidence="16" id="KW-1185">Reference proteome</keyword>
<evidence type="ECO:0000256" key="14">
    <source>
        <dbReference type="SAM" id="Phobius"/>
    </source>
</evidence>
<comment type="caution">
    <text evidence="15">The sequence shown here is derived from an EMBL/GenBank/DDBJ whole genome shotgun (WGS) entry which is preliminary data.</text>
</comment>
<dbReference type="Proteomes" id="UP000237271">
    <property type="component" value="Unassembled WGS sequence"/>
</dbReference>
<keyword evidence="12" id="KW-0406">Ion transport</keyword>
<dbReference type="Pfam" id="PF00702">
    <property type="entry name" value="Hydrolase"/>
    <property type="match status" value="1"/>
</dbReference>
<evidence type="ECO:0000256" key="3">
    <source>
        <dbReference type="ARBA" id="ARBA00022448"/>
    </source>
</evidence>
<feature type="transmembrane region" description="Helical" evidence="14">
    <location>
        <begin position="308"/>
        <end position="330"/>
    </location>
</feature>
<dbReference type="PANTHER" id="PTHR43520">
    <property type="entry name" value="ATP7, ISOFORM B"/>
    <property type="match status" value="1"/>
</dbReference>
<organism evidence="15 16">
    <name type="scientific">Phytophthora palmivora</name>
    <dbReference type="NCBI Taxonomy" id="4796"/>
    <lineage>
        <taxon>Eukaryota</taxon>
        <taxon>Sar</taxon>
        <taxon>Stramenopiles</taxon>
        <taxon>Oomycota</taxon>
        <taxon>Peronosporomycetes</taxon>
        <taxon>Peronosporales</taxon>
        <taxon>Peronosporaceae</taxon>
        <taxon>Phytophthora</taxon>
    </lineage>
</organism>
<evidence type="ECO:0000256" key="7">
    <source>
        <dbReference type="ARBA" id="ARBA00022796"/>
    </source>
</evidence>
<evidence type="ECO:0000256" key="8">
    <source>
        <dbReference type="ARBA" id="ARBA00022840"/>
    </source>
</evidence>
<dbReference type="EC" id="7.2.2.8" evidence="2"/>
<dbReference type="GO" id="GO:0140581">
    <property type="term" value="F:P-type monovalent copper transporter activity"/>
    <property type="evidence" value="ECO:0007669"/>
    <property type="project" value="UniProtKB-EC"/>
</dbReference>
<evidence type="ECO:0000256" key="6">
    <source>
        <dbReference type="ARBA" id="ARBA00022741"/>
    </source>
</evidence>
<comment type="subcellular location">
    <subcellularLocation>
        <location evidence="1">Endomembrane system</location>
        <topology evidence="1">Multi-pass membrane protein</topology>
    </subcellularLocation>
</comment>
<keyword evidence="7" id="KW-0187">Copper transport</keyword>
<evidence type="ECO:0000256" key="4">
    <source>
        <dbReference type="ARBA" id="ARBA00022692"/>
    </source>
</evidence>
<protein>
    <recommendedName>
        <fullName evidence="2">P-type Cu(+) transporter</fullName>
        <ecNumber evidence="2">7.2.2.8</ecNumber>
    </recommendedName>
</protein>
<dbReference type="SFLD" id="SFLDG00002">
    <property type="entry name" value="C1.7:_P-type_atpase_like"/>
    <property type="match status" value="1"/>
</dbReference>
<dbReference type="InterPro" id="IPR023299">
    <property type="entry name" value="ATPase_P-typ_cyto_dom_N"/>
</dbReference>
<dbReference type="Gene3D" id="3.40.1110.10">
    <property type="entry name" value="Calcium-transporting ATPase, cytoplasmic domain N"/>
    <property type="match status" value="1"/>
</dbReference>
<name>A0A2P4YQL2_9STRA</name>
<dbReference type="GO" id="GO:0055070">
    <property type="term" value="P:copper ion homeostasis"/>
    <property type="evidence" value="ECO:0007669"/>
    <property type="project" value="TreeGrafter"/>
</dbReference>
<dbReference type="OrthoDB" id="110271at2759"/>
<dbReference type="PRINTS" id="PR00119">
    <property type="entry name" value="CATATPASE"/>
</dbReference>
<keyword evidence="11" id="KW-0186">Copper</keyword>
<keyword evidence="13 14" id="KW-0472">Membrane</keyword>
<evidence type="ECO:0000256" key="12">
    <source>
        <dbReference type="ARBA" id="ARBA00023065"/>
    </source>
</evidence>
<dbReference type="InterPro" id="IPR001757">
    <property type="entry name" value="P_typ_ATPase"/>
</dbReference>
<keyword evidence="9" id="KW-1278">Translocase</keyword>
<dbReference type="SUPFAM" id="SSF56784">
    <property type="entry name" value="HAD-like"/>
    <property type="match status" value="1"/>
</dbReference>